<comment type="similarity">
    <text evidence="7">Belongs to the binding-protein-dependent transport system permease family.</text>
</comment>
<keyword evidence="5 7" id="KW-1133">Transmembrane helix</keyword>
<organism evidence="9">
    <name type="scientific">Paenibacillus sp. BIHB 4019</name>
    <dbReference type="NCBI Taxonomy" id="1870819"/>
    <lineage>
        <taxon>Bacteria</taxon>
        <taxon>Bacillati</taxon>
        <taxon>Bacillota</taxon>
        <taxon>Bacilli</taxon>
        <taxon>Bacillales</taxon>
        <taxon>Paenibacillaceae</taxon>
        <taxon>Paenibacillus</taxon>
    </lineage>
</organism>
<dbReference type="PROSITE" id="PS50928">
    <property type="entry name" value="ABC_TM1"/>
    <property type="match status" value="1"/>
</dbReference>
<dbReference type="CDD" id="cd06261">
    <property type="entry name" value="TM_PBP2"/>
    <property type="match status" value="1"/>
</dbReference>
<feature type="domain" description="ABC transmembrane type-1" evidence="8">
    <location>
        <begin position="74"/>
        <end position="266"/>
    </location>
</feature>
<sequence>MKRSSGEHVFDFFNVIMLCCIIAVSFYPMLYVLNSSISDPDQLLRSRSLMLLPEGFQLEAYKYVFQNPKIYNGYLNTLFYVVVGTLVNLLMTALAAYALSRMDLFGRKTFMQLITFTMFFGGGMIPSFLLIQNLGLVDTRLAMIIPGAISTFYFLIMKTSFESIPISLIESAKLDGANDFLILFRIVLPLSKSILAVMSLYYAVDHWNDYVGPMLYLRSQELYPIQIVMRDILISSSTESMGAGVDTGFAIGENIKYATIIISTLPIMLVYPFIQKFFVQGALIGAVKQ</sequence>
<keyword evidence="3" id="KW-1003">Cell membrane</keyword>
<dbReference type="InterPro" id="IPR000515">
    <property type="entry name" value="MetI-like"/>
</dbReference>
<accession>A0A1B2DE67</accession>
<gene>
    <name evidence="9" type="ORF">BBD42_05585</name>
</gene>
<reference evidence="9" key="1">
    <citation type="submission" date="2016-08" db="EMBL/GenBank/DDBJ databases">
        <title>Complete Genome Seqeunce of Paenibacillus sp. BIHB 4019 from tea rhizoplane.</title>
        <authorList>
            <person name="Thakur R."/>
            <person name="Swarnkar M.K."/>
            <person name="Gulati A."/>
        </authorList>
    </citation>
    <scope>NUCLEOTIDE SEQUENCE [LARGE SCALE GENOMIC DNA]</scope>
    <source>
        <strain evidence="9">BIHB4019</strain>
    </source>
</reference>
<feature type="transmembrane region" description="Helical" evidence="7">
    <location>
        <begin position="255"/>
        <end position="274"/>
    </location>
</feature>
<dbReference type="Gene3D" id="1.10.3720.10">
    <property type="entry name" value="MetI-like"/>
    <property type="match status" value="1"/>
</dbReference>
<comment type="subcellular location">
    <subcellularLocation>
        <location evidence="1 7">Cell membrane</location>
        <topology evidence="1 7">Multi-pass membrane protein</topology>
    </subcellularLocation>
</comment>
<evidence type="ECO:0000256" key="1">
    <source>
        <dbReference type="ARBA" id="ARBA00004651"/>
    </source>
</evidence>
<feature type="transmembrane region" description="Helical" evidence="7">
    <location>
        <begin position="143"/>
        <end position="161"/>
    </location>
</feature>
<evidence type="ECO:0000256" key="2">
    <source>
        <dbReference type="ARBA" id="ARBA00022448"/>
    </source>
</evidence>
<dbReference type="EMBL" id="CP016808">
    <property type="protein sequence ID" value="ANY65989.1"/>
    <property type="molecule type" value="Genomic_DNA"/>
</dbReference>
<feature type="transmembrane region" description="Helical" evidence="7">
    <location>
        <begin position="78"/>
        <end position="98"/>
    </location>
</feature>
<evidence type="ECO:0000313" key="9">
    <source>
        <dbReference type="EMBL" id="ANY65989.1"/>
    </source>
</evidence>
<evidence type="ECO:0000259" key="8">
    <source>
        <dbReference type="PROSITE" id="PS50928"/>
    </source>
</evidence>
<evidence type="ECO:0000256" key="7">
    <source>
        <dbReference type="RuleBase" id="RU363032"/>
    </source>
</evidence>
<dbReference type="SUPFAM" id="SSF161098">
    <property type="entry name" value="MetI-like"/>
    <property type="match status" value="1"/>
</dbReference>
<dbReference type="RefSeq" id="WP_099517365.1">
    <property type="nucleotide sequence ID" value="NZ_CP016808.1"/>
</dbReference>
<evidence type="ECO:0000256" key="3">
    <source>
        <dbReference type="ARBA" id="ARBA00022475"/>
    </source>
</evidence>
<feature type="transmembrane region" description="Helical" evidence="7">
    <location>
        <begin position="12"/>
        <end position="33"/>
    </location>
</feature>
<dbReference type="GO" id="GO:0005886">
    <property type="term" value="C:plasma membrane"/>
    <property type="evidence" value="ECO:0007669"/>
    <property type="project" value="UniProtKB-SubCell"/>
</dbReference>
<keyword evidence="6 7" id="KW-0472">Membrane</keyword>
<dbReference type="Pfam" id="PF00528">
    <property type="entry name" value="BPD_transp_1"/>
    <property type="match status" value="1"/>
</dbReference>
<keyword evidence="2 7" id="KW-0813">Transport</keyword>
<dbReference type="GO" id="GO:0055085">
    <property type="term" value="P:transmembrane transport"/>
    <property type="evidence" value="ECO:0007669"/>
    <property type="project" value="InterPro"/>
</dbReference>
<evidence type="ECO:0000256" key="4">
    <source>
        <dbReference type="ARBA" id="ARBA00022692"/>
    </source>
</evidence>
<dbReference type="InterPro" id="IPR035906">
    <property type="entry name" value="MetI-like_sf"/>
</dbReference>
<dbReference type="PANTHER" id="PTHR43744">
    <property type="entry name" value="ABC TRANSPORTER PERMEASE PROTEIN MG189-RELATED-RELATED"/>
    <property type="match status" value="1"/>
</dbReference>
<keyword evidence="4 7" id="KW-0812">Transmembrane</keyword>
<evidence type="ECO:0000256" key="5">
    <source>
        <dbReference type="ARBA" id="ARBA00022989"/>
    </source>
</evidence>
<dbReference type="PANTHER" id="PTHR43744:SF9">
    <property type="entry name" value="POLYGALACTURONAN_RHAMNOGALACTURONAN TRANSPORT SYSTEM PERMEASE PROTEIN YTCP"/>
    <property type="match status" value="1"/>
</dbReference>
<evidence type="ECO:0000256" key="6">
    <source>
        <dbReference type="ARBA" id="ARBA00023136"/>
    </source>
</evidence>
<feature type="transmembrane region" description="Helical" evidence="7">
    <location>
        <begin position="182"/>
        <end position="204"/>
    </location>
</feature>
<feature type="transmembrane region" description="Helical" evidence="7">
    <location>
        <begin position="110"/>
        <end position="131"/>
    </location>
</feature>
<proteinExistence type="inferred from homology"/>
<dbReference type="AlphaFoldDB" id="A0A1B2DE67"/>
<protein>
    <submittedName>
        <fullName evidence="9">Sugar ABC transporter permease</fullName>
    </submittedName>
</protein>
<name>A0A1B2DE67_9BACL</name>